<dbReference type="PANTHER" id="PTHR30349">
    <property type="entry name" value="PHAGE INTEGRASE-RELATED"/>
    <property type="match status" value="1"/>
</dbReference>
<dbReference type="Proteomes" id="UP001596548">
    <property type="component" value="Unassembled WGS sequence"/>
</dbReference>
<dbReference type="CDD" id="cd01189">
    <property type="entry name" value="INT_ICEBs1_C_like"/>
    <property type="match status" value="1"/>
</dbReference>
<dbReference type="Gene3D" id="1.10.150.130">
    <property type="match status" value="1"/>
</dbReference>
<sequence>MEVLELDGPDAMAETWTMKRWLEYWLSLSEDRLRPSTLRAYRSVVRAHLIPWLGRFRVADLDGRRGVKTVQRAVDTISRQEIADGRLIAPGTVHRVVAVLRSALSEARRQGLVSTNAAWRLRLPRGARPLAVAWTREREKLWRATGAKPPVAIWEVEHVAKFLDGVREDPLFPLWWLIALRGLRRGEAVAVRGTDLDVVYRELSVQRQLMIVDGKMHLGPPKSAAGVRTLALDEFTNQLLRKQRQWQRDRLAGPDRNPHDYLFTHPNGRPIRPDWLTHRFHFLVRKLGLPPVRLHDLRHGAASLAGAAGVELKVIQQDLGHSSAVTTADTYWTVFRELAHRAVAATAELLRSHARLRMNLGAASQA</sequence>
<dbReference type="InterPro" id="IPR044068">
    <property type="entry name" value="CB"/>
</dbReference>
<keyword evidence="1" id="KW-0229">DNA integration</keyword>
<dbReference type="Pfam" id="PF14659">
    <property type="entry name" value="Phage_int_SAM_3"/>
    <property type="match status" value="1"/>
</dbReference>
<dbReference type="InterPro" id="IPR002104">
    <property type="entry name" value="Integrase_catalytic"/>
</dbReference>
<proteinExistence type="predicted"/>
<name>A0ABW2I4L6_9ACTN</name>
<keyword evidence="8" id="KW-1185">Reference proteome</keyword>
<protein>
    <submittedName>
        <fullName evidence="7">Tyrosine-type recombinase/integrase</fullName>
    </submittedName>
</protein>
<keyword evidence="3" id="KW-0233">DNA recombination</keyword>
<dbReference type="InterPro" id="IPR004107">
    <property type="entry name" value="Integrase_SAM-like_N"/>
</dbReference>
<dbReference type="PROSITE" id="PS51898">
    <property type="entry name" value="TYR_RECOMBINASE"/>
    <property type="match status" value="1"/>
</dbReference>
<evidence type="ECO:0000256" key="1">
    <source>
        <dbReference type="ARBA" id="ARBA00022908"/>
    </source>
</evidence>
<feature type="domain" description="Core-binding (CB)" evidence="6">
    <location>
        <begin position="16"/>
        <end position="108"/>
    </location>
</feature>
<comment type="caution">
    <text evidence="7">The sequence shown here is derived from an EMBL/GenBank/DDBJ whole genome shotgun (WGS) entry which is preliminary data.</text>
</comment>
<dbReference type="InterPro" id="IPR011010">
    <property type="entry name" value="DNA_brk_join_enz"/>
</dbReference>
<evidence type="ECO:0000259" key="6">
    <source>
        <dbReference type="PROSITE" id="PS51900"/>
    </source>
</evidence>
<dbReference type="Gene3D" id="1.10.443.10">
    <property type="entry name" value="Intergrase catalytic core"/>
    <property type="match status" value="1"/>
</dbReference>
<dbReference type="PROSITE" id="PS51900">
    <property type="entry name" value="CB"/>
    <property type="match status" value="1"/>
</dbReference>
<evidence type="ECO:0000256" key="4">
    <source>
        <dbReference type="PROSITE-ProRule" id="PRU01248"/>
    </source>
</evidence>
<dbReference type="Pfam" id="PF00589">
    <property type="entry name" value="Phage_integrase"/>
    <property type="match status" value="1"/>
</dbReference>
<dbReference type="InterPro" id="IPR050090">
    <property type="entry name" value="Tyrosine_recombinase_XerCD"/>
</dbReference>
<evidence type="ECO:0000259" key="5">
    <source>
        <dbReference type="PROSITE" id="PS51898"/>
    </source>
</evidence>
<evidence type="ECO:0000313" key="7">
    <source>
        <dbReference type="EMBL" id="MFC7279801.1"/>
    </source>
</evidence>
<feature type="domain" description="Tyr recombinase" evidence="5">
    <location>
        <begin position="149"/>
        <end position="345"/>
    </location>
</feature>
<accession>A0ABW2I4L6</accession>
<evidence type="ECO:0000256" key="3">
    <source>
        <dbReference type="ARBA" id="ARBA00023172"/>
    </source>
</evidence>
<dbReference type="SUPFAM" id="SSF56349">
    <property type="entry name" value="DNA breaking-rejoining enzymes"/>
    <property type="match status" value="1"/>
</dbReference>
<keyword evidence="2 4" id="KW-0238">DNA-binding</keyword>
<organism evidence="7 8">
    <name type="scientific">Paractinoplanes rhizophilus</name>
    <dbReference type="NCBI Taxonomy" id="1416877"/>
    <lineage>
        <taxon>Bacteria</taxon>
        <taxon>Bacillati</taxon>
        <taxon>Actinomycetota</taxon>
        <taxon>Actinomycetes</taxon>
        <taxon>Micromonosporales</taxon>
        <taxon>Micromonosporaceae</taxon>
        <taxon>Paractinoplanes</taxon>
    </lineage>
</organism>
<dbReference type="InterPro" id="IPR013762">
    <property type="entry name" value="Integrase-like_cat_sf"/>
</dbReference>
<dbReference type="InterPro" id="IPR010998">
    <property type="entry name" value="Integrase_recombinase_N"/>
</dbReference>
<evidence type="ECO:0000313" key="8">
    <source>
        <dbReference type="Proteomes" id="UP001596548"/>
    </source>
</evidence>
<dbReference type="RefSeq" id="WP_378977476.1">
    <property type="nucleotide sequence ID" value="NZ_JBHTBJ010000061.1"/>
</dbReference>
<dbReference type="PANTHER" id="PTHR30349:SF91">
    <property type="entry name" value="INTA PROTEIN"/>
    <property type="match status" value="1"/>
</dbReference>
<gene>
    <name evidence="7" type="ORF">ACFQS1_38075</name>
</gene>
<dbReference type="EMBL" id="JBHTBJ010000061">
    <property type="protein sequence ID" value="MFC7279801.1"/>
    <property type="molecule type" value="Genomic_DNA"/>
</dbReference>
<reference evidence="8" key="1">
    <citation type="journal article" date="2019" name="Int. J. Syst. Evol. Microbiol.">
        <title>The Global Catalogue of Microorganisms (GCM) 10K type strain sequencing project: providing services to taxonomists for standard genome sequencing and annotation.</title>
        <authorList>
            <consortium name="The Broad Institute Genomics Platform"/>
            <consortium name="The Broad Institute Genome Sequencing Center for Infectious Disease"/>
            <person name="Wu L."/>
            <person name="Ma J."/>
        </authorList>
    </citation>
    <scope>NUCLEOTIDE SEQUENCE [LARGE SCALE GENOMIC DNA]</scope>
    <source>
        <strain evidence="8">XZYJT-10</strain>
    </source>
</reference>
<evidence type="ECO:0000256" key="2">
    <source>
        <dbReference type="ARBA" id="ARBA00023125"/>
    </source>
</evidence>